<proteinExistence type="predicted"/>
<reference evidence="2 3" key="1">
    <citation type="journal article" date="2024" name="Commun. Biol.">
        <title>Comparative genomic analysis of thermophilic fungi reveals convergent evolutionary adaptations and gene losses.</title>
        <authorList>
            <person name="Steindorff A.S."/>
            <person name="Aguilar-Pontes M.V."/>
            <person name="Robinson A.J."/>
            <person name="Andreopoulos B."/>
            <person name="LaButti K."/>
            <person name="Kuo A."/>
            <person name="Mondo S."/>
            <person name="Riley R."/>
            <person name="Otillar R."/>
            <person name="Haridas S."/>
            <person name="Lipzen A."/>
            <person name="Grimwood J."/>
            <person name="Schmutz J."/>
            <person name="Clum A."/>
            <person name="Reid I.D."/>
            <person name="Moisan M.C."/>
            <person name="Butler G."/>
            <person name="Nguyen T.T.M."/>
            <person name="Dewar K."/>
            <person name="Conant G."/>
            <person name="Drula E."/>
            <person name="Henrissat B."/>
            <person name="Hansel C."/>
            <person name="Singer S."/>
            <person name="Hutchinson M.I."/>
            <person name="de Vries R.P."/>
            <person name="Natvig D.O."/>
            <person name="Powell A.J."/>
            <person name="Tsang A."/>
            <person name="Grigoriev I.V."/>
        </authorList>
    </citation>
    <scope>NUCLEOTIDE SEQUENCE [LARGE SCALE GENOMIC DNA]</scope>
    <source>
        <strain evidence="2 3">CBS 494.80</strain>
    </source>
</reference>
<evidence type="ECO:0000313" key="3">
    <source>
        <dbReference type="Proteomes" id="UP001595075"/>
    </source>
</evidence>
<sequence>MAAELLNKLKDDKDFTERLRSSSMIEIKCPARITRLHAHRRDITVRLPEVIGCSLSGRISKAVGTGENIRRVFNIEELMGGNEAYLSFECQLEHGYVLDYLTWFVQWVYSSKLEYRKDLRFFEMWAFASAIECPLLQNEAMAMLGRDALWRSKVSLEEKRRQYYFANDTFVNTILYWRSLARIQDENENDDIPYVRVAAFKEDGQIDLSYWEDKKDMLFLLDCAAFFGPDDERVREVVAEDDGDLTFLIMKRMIQLAKAGGEMCPWDAQNIGRYFVAERIFQSTPKDATMMPPPSNKRPLPLSSLGSGSPSIANSKRIKQGHEKEVLVKQSPTSAKSLSDVSATLVGEDEELNKPNGKS</sequence>
<protein>
    <submittedName>
        <fullName evidence="2">Uncharacterized protein</fullName>
    </submittedName>
</protein>
<evidence type="ECO:0000313" key="2">
    <source>
        <dbReference type="EMBL" id="KAL2061877.1"/>
    </source>
</evidence>
<feature type="compositionally biased region" description="Low complexity" evidence="1">
    <location>
        <begin position="299"/>
        <end position="311"/>
    </location>
</feature>
<comment type="caution">
    <text evidence="2">The sequence shown here is derived from an EMBL/GenBank/DDBJ whole genome shotgun (WGS) entry which is preliminary data.</text>
</comment>
<dbReference type="EMBL" id="JAZHXI010000018">
    <property type="protein sequence ID" value="KAL2061877.1"/>
    <property type="molecule type" value="Genomic_DNA"/>
</dbReference>
<feature type="region of interest" description="Disordered" evidence="1">
    <location>
        <begin position="285"/>
        <end position="359"/>
    </location>
</feature>
<evidence type="ECO:0000256" key="1">
    <source>
        <dbReference type="SAM" id="MobiDB-lite"/>
    </source>
</evidence>
<feature type="compositionally biased region" description="Polar residues" evidence="1">
    <location>
        <begin position="330"/>
        <end position="342"/>
    </location>
</feature>
<organism evidence="2 3">
    <name type="scientific">Oculimacula yallundae</name>
    <dbReference type="NCBI Taxonomy" id="86028"/>
    <lineage>
        <taxon>Eukaryota</taxon>
        <taxon>Fungi</taxon>
        <taxon>Dikarya</taxon>
        <taxon>Ascomycota</taxon>
        <taxon>Pezizomycotina</taxon>
        <taxon>Leotiomycetes</taxon>
        <taxon>Helotiales</taxon>
        <taxon>Ploettnerulaceae</taxon>
        <taxon>Oculimacula</taxon>
    </lineage>
</organism>
<name>A0ABR4BX03_9HELO</name>
<keyword evidence="3" id="KW-1185">Reference proteome</keyword>
<accession>A0ABR4BX03</accession>
<dbReference type="Proteomes" id="UP001595075">
    <property type="component" value="Unassembled WGS sequence"/>
</dbReference>
<gene>
    <name evidence="2" type="ORF">VTL71DRAFT_7255</name>
</gene>